<keyword evidence="5" id="KW-0001">2Fe-2S</keyword>
<evidence type="ECO:0000313" key="17">
    <source>
        <dbReference type="Proteomes" id="UP000197215"/>
    </source>
</evidence>
<keyword evidence="17" id="KW-1185">Reference proteome</keyword>
<feature type="domain" description="FAD-binding FR-type" evidence="15">
    <location>
        <begin position="207"/>
        <end position="308"/>
    </location>
</feature>
<dbReference type="InterPro" id="IPR001709">
    <property type="entry name" value="Flavoprot_Pyr_Nucl_cyt_Rdtase"/>
</dbReference>
<gene>
    <name evidence="16" type="ORF">SAMN06295916_0421</name>
</gene>
<feature type="transmembrane region" description="Helical" evidence="14">
    <location>
        <begin position="41"/>
        <end position="58"/>
    </location>
</feature>
<keyword evidence="8 14" id="KW-1133">Transmembrane helix</keyword>
<keyword evidence="7" id="KW-0274">FAD</keyword>
<dbReference type="Gene3D" id="3.40.50.80">
    <property type="entry name" value="Nucleotide-binding domain of ferredoxin-NADP reductase (FNR) module"/>
    <property type="match status" value="1"/>
</dbReference>
<comment type="subcellular location">
    <subcellularLocation>
        <location evidence="2">Membrane</location>
        <topology evidence="2">Multi-pass membrane protein</topology>
    </subcellularLocation>
</comment>
<dbReference type="InterPro" id="IPR001433">
    <property type="entry name" value="OxRdtase_FAD/NAD-bd"/>
</dbReference>
<evidence type="ECO:0000256" key="14">
    <source>
        <dbReference type="SAM" id="Phobius"/>
    </source>
</evidence>
<evidence type="ECO:0000256" key="1">
    <source>
        <dbReference type="ARBA" id="ARBA00001974"/>
    </source>
</evidence>
<dbReference type="PANTHER" id="PTHR47354:SF8">
    <property type="entry name" value="1,2-PHENYLACETYL-COA EPOXIDASE, SUBUNIT E"/>
    <property type="match status" value="1"/>
</dbReference>
<name>A0A212T514_9BURK</name>
<protein>
    <submittedName>
        <fullName evidence="16">Predicted ferric reductase</fullName>
    </submittedName>
</protein>
<keyword evidence="12 14" id="KW-0472">Membrane</keyword>
<comment type="cofactor">
    <cofactor evidence="13">
        <name>[2Fe-2S] cluster</name>
        <dbReference type="ChEBI" id="CHEBI:190135"/>
    </cofactor>
</comment>
<dbReference type="Proteomes" id="UP000197215">
    <property type="component" value="Unassembled WGS sequence"/>
</dbReference>
<dbReference type="Gene3D" id="2.40.30.10">
    <property type="entry name" value="Translation factors"/>
    <property type="match status" value="1"/>
</dbReference>
<feature type="transmembrane region" description="Helical" evidence="14">
    <location>
        <begin position="150"/>
        <end position="170"/>
    </location>
</feature>
<evidence type="ECO:0000256" key="8">
    <source>
        <dbReference type="ARBA" id="ARBA00022989"/>
    </source>
</evidence>
<dbReference type="EMBL" id="FYEX01000001">
    <property type="protein sequence ID" value="SNC61153.1"/>
    <property type="molecule type" value="Genomic_DNA"/>
</dbReference>
<reference evidence="16 17" key="1">
    <citation type="submission" date="2017-06" db="EMBL/GenBank/DDBJ databases">
        <authorList>
            <person name="Kim H.J."/>
            <person name="Triplett B.A."/>
        </authorList>
    </citation>
    <scope>NUCLEOTIDE SEQUENCE [LARGE SCALE GENOMIC DNA]</scope>
    <source>
        <strain evidence="16 17">MWH-VicM1</strain>
    </source>
</reference>
<proteinExistence type="predicted"/>
<evidence type="ECO:0000256" key="4">
    <source>
        <dbReference type="ARBA" id="ARBA00022692"/>
    </source>
</evidence>
<feature type="transmembrane region" description="Helical" evidence="14">
    <location>
        <begin position="117"/>
        <end position="138"/>
    </location>
</feature>
<dbReference type="InterPro" id="IPR050415">
    <property type="entry name" value="MRET"/>
</dbReference>
<dbReference type="GO" id="GO:0050660">
    <property type="term" value="F:flavin adenine dinucleotide binding"/>
    <property type="evidence" value="ECO:0007669"/>
    <property type="project" value="TreeGrafter"/>
</dbReference>
<dbReference type="InterPro" id="IPR013130">
    <property type="entry name" value="Fe3_Rdtase_TM_dom"/>
</dbReference>
<evidence type="ECO:0000256" key="6">
    <source>
        <dbReference type="ARBA" id="ARBA00022723"/>
    </source>
</evidence>
<dbReference type="AlphaFoldDB" id="A0A212T514"/>
<evidence type="ECO:0000256" key="7">
    <source>
        <dbReference type="ARBA" id="ARBA00022827"/>
    </source>
</evidence>
<dbReference type="PANTHER" id="PTHR47354">
    <property type="entry name" value="NADH OXIDOREDUCTASE HCR"/>
    <property type="match status" value="1"/>
</dbReference>
<evidence type="ECO:0000256" key="5">
    <source>
        <dbReference type="ARBA" id="ARBA00022714"/>
    </source>
</evidence>
<dbReference type="GO" id="GO:0016491">
    <property type="term" value="F:oxidoreductase activity"/>
    <property type="evidence" value="ECO:0007669"/>
    <property type="project" value="UniProtKB-KW"/>
</dbReference>
<keyword evidence="3" id="KW-0285">Flavoprotein</keyword>
<dbReference type="InterPro" id="IPR039261">
    <property type="entry name" value="FNR_nucleotide-bd"/>
</dbReference>
<dbReference type="InterPro" id="IPR017927">
    <property type="entry name" value="FAD-bd_FR_type"/>
</dbReference>
<dbReference type="Pfam" id="PF00175">
    <property type="entry name" value="NAD_binding_1"/>
    <property type="match status" value="1"/>
</dbReference>
<dbReference type="InterPro" id="IPR017938">
    <property type="entry name" value="Riboflavin_synthase-like_b-brl"/>
</dbReference>
<organism evidence="16 17">
    <name type="scientific">Polynucleobacter victoriensis</name>
    <dbReference type="NCBI Taxonomy" id="2049319"/>
    <lineage>
        <taxon>Bacteria</taxon>
        <taxon>Pseudomonadati</taxon>
        <taxon>Pseudomonadota</taxon>
        <taxon>Betaproteobacteria</taxon>
        <taxon>Burkholderiales</taxon>
        <taxon>Burkholderiaceae</taxon>
        <taxon>Polynucleobacter</taxon>
    </lineage>
</organism>
<feature type="transmembrane region" description="Helical" evidence="14">
    <location>
        <begin position="79"/>
        <end position="97"/>
    </location>
</feature>
<comment type="cofactor">
    <cofactor evidence="1">
        <name>FAD</name>
        <dbReference type="ChEBI" id="CHEBI:57692"/>
    </cofactor>
</comment>
<dbReference type="SUPFAM" id="SSF63380">
    <property type="entry name" value="Riboflavin synthase domain-like"/>
    <property type="match status" value="1"/>
</dbReference>
<evidence type="ECO:0000313" key="16">
    <source>
        <dbReference type="EMBL" id="SNC61153.1"/>
    </source>
</evidence>
<evidence type="ECO:0000256" key="12">
    <source>
        <dbReference type="ARBA" id="ARBA00023136"/>
    </source>
</evidence>
<keyword evidence="9" id="KW-0560">Oxidoreductase</keyword>
<dbReference type="GO" id="GO:0016020">
    <property type="term" value="C:membrane"/>
    <property type="evidence" value="ECO:0007669"/>
    <property type="project" value="UniProtKB-SubCell"/>
</dbReference>
<keyword evidence="6" id="KW-0479">Metal-binding</keyword>
<sequence>MKPTLLSFTSLLIYLGLILAPLGISIHLDLPNRPWMDQVSSNLGMLAFNIILLEFWSIGRIKIISRLLGIDWVLQVHQLFARTAVLLLVAHPFMYSLPGRPAYSPGPANESYLGLSSNSFVSGLIALIVLGIMVGLAITRNKSESKYETWRATHAIMAIAVALLGFHHTVHAGRFAQESSMHLYWQIALGLALLSVAWVYLARPLIQSMHAYQVISIKETSHRIWELVIQHHRNKIASYKAGQFAWLKLSSPAPLYENPFSIASCSDNQSSQMTFLIKEVGDFTHQVTELKVGDKVYVDAPYGNFGHAIFSNKSNEIVLIAGGVGIAPILSLLKQIAKSNDSQLLNKKIVLIYGNRIREQIVHIDQMMDLTSLKNFELVDVITEPDASWHGLTGVLDKASLEKILKSSAINANTAQYFVCGPAVMIDSVENALADLGVSLGQIDSEKFQYDFAQKNARNRLSLANWLLATSALIASAIYLVNR</sequence>
<evidence type="ECO:0000256" key="10">
    <source>
        <dbReference type="ARBA" id="ARBA00023004"/>
    </source>
</evidence>
<evidence type="ECO:0000256" key="9">
    <source>
        <dbReference type="ARBA" id="ARBA00023002"/>
    </source>
</evidence>
<evidence type="ECO:0000256" key="11">
    <source>
        <dbReference type="ARBA" id="ARBA00023014"/>
    </source>
</evidence>
<dbReference type="RefSeq" id="WP_088812303.1">
    <property type="nucleotide sequence ID" value="NZ_FYEX01000001.1"/>
</dbReference>
<dbReference type="SUPFAM" id="SSF52343">
    <property type="entry name" value="Ferredoxin reductase-like, C-terminal NADP-linked domain"/>
    <property type="match status" value="1"/>
</dbReference>
<dbReference type="PRINTS" id="PR00410">
    <property type="entry name" value="PHEHYDRXLASE"/>
</dbReference>
<dbReference type="OrthoDB" id="9796486at2"/>
<keyword evidence="10" id="KW-0408">Iron</keyword>
<dbReference type="GO" id="GO:0046872">
    <property type="term" value="F:metal ion binding"/>
    <property type="evidence" value="ECO:0007669"/>
    <property type="project" value="UniProtKB-KW"/>
</dbReference>
<evidence type="ECO:0000256" key="3">
    <source>
        <dbReference type="ARBA" id="ARBA00022630"/>
    </source>
</evidence>
<keyword evidence="4 14" id="KW-0812">Transmembrane</keyword>
<evidence type="ECO:0000256" key="2">
    <source>
        <dbReference type="ARBA" id="ARBA00004141"/>
    </source>
</evidence>
<accession>A0A212T514</accession>
<feature type="transmembrane region" description="Helical" evidence="14">
    <location>
        <begin position="463"/>
        <end position="481"/>
    </location>
</feature>
<feature type="transmembrane region" description="Helical" evidence="14">
    <location>
        <begin position="182"/>
        <end position="201"/>
    </location>
</feature>
<dbReference type="PROSITE" id="PS51384">
    <property type="entry name" value="FAD_FR"/>
    <property type="match status" value="1"/>
</dbReference>
<dbReference type="GO" id="GO:0051537">
    <property type="term" value="F:2 iron, 2 sulfur cluster binding"/>
    <property type="evidence" value="ECO:0007669"/>
    <property type="project" value="UniProtKB-KW"/>
</dbReference>
<dbReference type="PRINTS" id="PR00371">
    <property type="entry name" value="FPNCR"/>
</dbReference>
<keyword evidence="11" id="KW-0411">Iron-sulfur</keyword>
<evidence type="ECO:0000259" key="15">
    <source>
        <dbReference type="PROSITE" id="PS51384"/>
    </source>
</evidence>
<dbReference type="Pfam" id="PF01794">
    <property type="entry name" value="Ferric_reduct"/>
    <property type="match status" value="1"/>
</dbReference>
<evidence type="ECO:0000256" key="13">
    <source>
        <dbReference type="ARBA" id="ARBA00034078"/>
    </source>
</evidence>